<dbReference type="AlphaFoldDB" id="A0A9X2HKU2"/>
<comment type="subcellular location">
    <subcellularLocation>
        <location evidence="3">Cytoplasm</location>
    </subcellularLocation>
</comment>
<evidence type="ECO:0000256" key="3">
    <source>
        <dbReference type="HAMAP-Rule" id="MF_01385"/>
    </source>
</evidence>
<evidence type="ECO:0000256" key="2">
    <source>
        <dbReference type="ARBA" id="ARBA00023186"/>
    </source>
</evidence>
<sequence>MMQLTDSALPTGAFSHSLGFETYLQSEQIADEDGFSAWLEAFVDQQLTYTDALAVRLVYAASGFAAVEDLDELVTAQALPEQIRRSGITMGRRLLSIGAASYPSPWTCRYQREVEADRMFAHQATVWGVLARSLGLPEETAVAAHLYAAVTSLTQNAVRGIPLGQSAGQRVIRRAQEWVRRGLATSRELVASGQAGEALGAVSPGLEIAQMNHERQRARLFMS</sequence>
<dbReference type="EMBL" id="JANAFB010000036">
    <property type="protein sequence ID" value="MCP3426768.1"/>
    <property type="molecule type" value="Genomic_DNA"/>
</dbReference>
<keyword evidence="5" id="KW-1185">Reference proteome</keyword>
<keyword evidence="1 3" id="KW-0996">Nickel insertion</keyword>
<evidence type="ECO:0000313" key="4">
    <source>
        <dbReference type="EMBL" id="MCP3426768.1"/>
    </source>
</evidence>
<comment type="caution">
    <text evidence="4">The sequence shown here is derived from an EMBL/GenBank/DDBJ whole genome shotgun (WGS) entry which is preliminary data.</text>
</comment>
<dbReference type="RefSeq" id="WP_254167946.1">
    <property type="nucleotide sequence ID" value="NZ_JANAFB010000036.1"/>
</dbReference>
<dbReference type="InterPro" id="IPR002639">
    <property type="entry name" value="UreF"/>
</dbReference>
<keyword evidence="2 3" id="KW-0143">Chaperone</keyword>
<reference evidence="4" key="1">
    <citation type="submission" date="2022-06" db="EMBL/GenBank/DDBJ databases">
        <title>Rothia sp. isolated from sandalwood seedling.</title>
        <authorList>
            <person name="Tuikhar N."/>
            <person name="Kirdat K."/>
            <person name="Thorat V."/>
            <person name="Swetha P."/>
            <person name="Padma S."/>
            <person name="Sundararaj R."/>
            <person name="Yadav A."/>
        </authorList>
    </citation>
    <scope>NUCLEOTIDE SEQUENCE</scope>
    <source>
        <strain evidence="4">AR01</strain>
    </source>
</reference>
<comment type="similarity">
    <text evidence="3">Belongs to the UreF family.</text>
</comment>
<dbReference type="PANTHER" id="PTHR33620:SF1">
    <property type="entry name" value="UREASE ACCESSORY PROTEIN F"/>
    <property type="match status" value="1"/>
</dbReference>
<dbReference type="InterPro" id="IPR038277">
    <property type="entry name" value="UreF_sf"/>
</dbReference>
<evidence type="ECO:0000313" key="5">
    <source>
        <dbReference type="Proteomes" id="UP001139502"/>
    </source>
</evidence>
<evidence type="ECO:0000256" key="1">
    <source>
        <dbReference type="ARBA" id="ARBA00022988"/>
    </source>
</evidence>
<dbReference type="PIRSF" id="PIRSF009467">
    <property type="entry name" value="Ureas_acces_UreF"/>
    <property type="match status" value="1"/>
</dbReference>
<accession>A0A9X2HKU2</accession>
<gene>
    <name evidence="3" type="primary">ureF</name>
    <name evidence="4" type="ORF">NBM05_12335</name>
</gene>
<name>A0A9X2HKU2_9MICC</name>
<keyword evidence="3" id="KW-0963">Cytoplasm</keyword>
<dbReference type="GO" id="GO:0016151">
    <property type="term" value="F:nickel cation binding"/>
    <property type="evidence" value="ECO:0007669"/>
    <property type="project" value="UniProtKB-UniRule"/>
</dbReference>
<protein>
    <recommendedName>
        <fullName evidence="3">Urease accessory protein UreF</fullName>
    </recommendedName>
</protein>
<dbReference type="Pfam" id="PF01730">
    <property type="entry name" value="UreF"/>
    <property type="match status" value="1"/>
</dbReference>
<dbReference type="PANTHER" id="PTHR33620">
    <property type="entry name" value="UREASE ACCESSORY PROTEIN F"/>
    <property type="match status" value="1"/>
</dbReference>
<dbReference type="GO" id="GO:0005737">
    <property type="term" value="C:cytoplasm"/>
    <property type="evidence" value="ECO:0007669"/>
    <property type="project" value="UniProtKB-SubCell"/>
</dbReference>
<dbReference type="Gene3D" id="1.10.4190.10">
    <property type="entry name" value="Urease accessory protein UreF"/>
    <property type="match status" value="1"/>
</dbReference>
<dbReference type="Proteomes" id="UP001139502">
    <property type="component" value="Unassembled WGS sequence"/>
</dbReference>
<proteinExistence type="inferred from homology"/>
<organism evidence="4 5">
    <name type="scientific">Rothia santali</name>
    <dbReference type="NCBI Taxonomy" id="2949643"/>
    <lineage>
        <taxon>Bacteria</taxon>
        <taxon>Bacillati</taxon>
        <taxon>Actinomycetota</taxon>
        <taxon>Actinomycetes</taxon>
        <taxon>Micrococcales</taxon>
        <taxon>Micrococcaceae</taxon>
        <taxon>Rothia</taxon>
    </lineage>
</organism>
<comment type="function">
    <text evidence="3">Required for maturation of urease via the functional incorporation of the urease nickel metallocenter.</text>
</comment>
<dbReference type="HAMAP" id="MF_01385">
    <property type="entry name" value="UreF"/>
    <property type="match status" value="1"/>
</dbReference>
<comment type="subunit">
    <text evidence="3">UreD, UreF and UreG form a complex that acts as a GTP-hydrolysis-dependent molecular chaperone, activating the urease apoprotein by helping to assemble the nickel containing metallocenter of UreC. The UreE protein probably delivers the nickel.</text>
</comment>